<keyword evidence="9" id="KW-1185">Reference proteome</keyword>
<evidence type="ECO:0000259" key="7">
    <source>
        <dbReference type="Pfam" id="PF08281"/>
    </source>
</evidence>
<evidence type="ECO:0000256" key="1">
    <source>
        <dbReference type="ARBA" id="ARBA00010641"/>
    </source>
</evidence>
<evidence type="ECO:0000256" key="3">
    <source>
        <dbReference type="ARBA" id="ARBA00023082"/>
    </source>
</evidence>
<evidence type="ECO:0000256" key="4">
    <source>
        <dbReference type="ARBA" id="ARBA00023163"/>
    </source>
</evidence>
<evidence type="ECO:0000256" key="5">
    <source>
        <dbReference type="SAM" id="MobiDB-lite"/>
    </source>
</evidence>
<protein>
    <submittedName>
        <fullName evidence="8">RNA polymerase subunit sigma-24</fullName>
    </submittedName>
</protein>
<evidence type="ECO:0000313" key="9">
    <source>
        <dbReference type="Proteomes" id="UP000230709"/>
    </source>
</evidence>
<organism evidence="8 9">
    <name type="scientific">Methylosinus trichosporium (strain ATCC 35070 / NCIMB 11131 / UNIQEM 75 / OB3b)</name>
    <dbReference type="NCBI Taxonomy" id="595536"/>
    <lineage>
        <taxon>Bacteria</taxon>
        <taxon>Pseudomonadati</taxon>
        <taxon>Pseudomonadota</taxon>
        <taxon>Alphaproteobacteria</taxon>
        <taxon>Hyphomicrobiales</taxon>
        <taxon>Methylocystaceae</taxon>
        <taxon>Methylosinus</taxon>
    </lineage>
</organism>
<dbReference type="InterPro" id="IPR007627">
    <property type="entry name" value="RNA_pol_sigma70_r2"/>
</dbReference>
<dbReference type="CDD" id="cd06171">
    <property type="entry name" value="Sigma70_r4"/>
    <property type="match status" value="1"/>
</dbReference>
<keyword evidence="2" id="KW-0805">Transcription regulation</keyword>
<dbReference type="Pfam" id="PF04542">
    <property type="entry name" value="Sigma70_r2"/>
    <property type="match status" value="1"/>
</dbReference>
<proteinExistence type="inferred from homology"/>
<dbReference type="InterPro" id="IPR013324">
    <property type="entry name" value="RNA_pol_sigma_r3/r4-like"/>
</dbReference>
<dbReference type="SUPFAM" id="SSF88659">
    <property type="entry name" value="Sigma3 and sigma4 domains of RNA polymerase sigma factors"/>
    <property type="match status" value="1"/>
</dbReference>
<dbReference type="NCBIfam" id="TIGR02937">
    <property type="entry name" value="sigma70-ECF"/>
    <property type="match status" value="1"/>
</dbReference>
<feature type="compositionally biased region" description="Basic and acidic residues" evidence="5">
    <location>
        <begin position="1"/>
        <end position="18"/>
    </location>
</feature>
<feature type="domain" description="RNA polymerase sigma factor 70 region 4 type 2" evidence="7">
    <location>
        <begin position="155"/>
        <end position="206"/>
    </location>
</feature>
<dbReference type="PANTHER" id="PTHR43133">
    <property type="entry name" value="RNA POLYMERASE ECF-TYPE SIGMA FACTO"/>
    <property type="match status" value="1"/>
</dbReference>
<accession>A0A2D2D4G4</accession>
<dbReference type="InterPro" id="IPR014284">
    <property type="entry name" value="RNA_pol_sigma-70_dom"/>
</dbReference>
<keyword evidence="3" id="KW-0731">Sigma factor</keyword>
<comment type="similarity">
    <text evidence="1">Belongs to the sigma-70 factor family. ECF subfamily.</text>
</comment>
<feature type="region of interest" description="Disordered" evidence="5">
    <location>
        <begin position="1"/>
        <end position="29"/>
    </location>
</feature>
<dbReference type="InterPro" id="IPR039425">
    <property type="entry name" value="RNA_pol_sigma-70-like"/>
</dbReference>
<dbReference type="GO" id="GO:0003677">
    <property type="term" value="F:DNA binding"/>
    <property type="evidence" value="ECO:0007669"/>
    <property type="project" value="InterPro"/>
</dbReference>
<sequence length="220" mass="24831">MRDSRERDHTPASFRREQAALLSRERRRKGAARIFAPAPRVREWREENDERASPATARLRAEMVRAMPQLRALALSLCSDPDHADDLVQEAVARALSRLALFEEGTNLVGWLFTILRNFYYSDYHKRRRETADPDGRHAATLVDAPTQEHLVELLQVDRVLARLPAEQREALTLVAVGGCTYEEAALICKCPVGTVRSRISRARGELTRVLVEAHDAPSG</sequence>
<feature type="domain" description="RNA polymerase sigma-70 region 2" evidence="6">
    <location>
        <begin position="67"/>
        <end position="129"/>
    </location>
</feature>
<dbReference type="PANTHER" id="PTHR43133:SF25">
    <property type="entry name" value="RNA POLYMERASE SIGMA FACTOR RFAY-RELATED"/>
    <property type="match status" value="1"/>
</dbReference>
<dbReference type="GO" id="GO:0016987">
    <property type="term" value="F:sigma factor activity"/>
    <property type="evidence" value="ECO:0007669"/>
    <property type="project" value="UniProtKB-KW"/>
</dbReference>
<dbReference type="InterPro" id="IPR013249">
    <property type="entry name" value="RNA_pol_sigma70_r4_t2"/>
</dbReference>
<dbReference type="Pfam" id="PF08281">
    <property type="entry name" value="Sigma70_r4_2"/>
    <property type="match status" value="1"/>
</dbReference>
<dbReference type="GO" id="GO:0006352">
    <property type="term" value="P:DNA-templated transcription initiation"/>
    <property type="evidence" value="ECO:0007669"/>
    <property type="project" value="InterPro"/>
</dbReference>
<reference evidence="9" key="1">
    <citation type="submission" date="2017-10" db="EMBL/GenBank/DDBJ databases">
        <title>Completed PacBio SMRT sequence of Methylosinus trichosporium OB3b reveals presence of a third large plasmid.</title>
        <authorList>
            <person name="Charles T.C."/>
            <person name="Lynch M.D.J."/>
            <person name="Heil J.R."/>
            <person name="Cheng J."/>
        </authorList>
    </citation>
    <scope>NUCLEOTIDE SEQUENCE [LARGE SCALE GENOMIC DNA]</scope>
    <source>
        <strain evidence="9">OB3b</strain>
    </source>
</reference>
<dbReference type="STRING" id="595536.GCA_000178815_01237"/>
<evidence type="ECO:0000259" key="6">
    <source>
        <dbReference type="Pfam" id="PF04542"/>
    </source>
</evidence>
<evidence type="ECO:0000313" key="8">
    <source>
        <dbReference type="EMBL" id="ATQ69873.1"/>
    </source>
</evidence>
<name>A0A2D2D4G4_METT3</name>
<evidence type="ECO:0000256" key="2">
    <source>
        <dbReference type="ARBA" id="ARBA00023015"/>
    </source>
</evidence>
<dbReference type="Gene3D" id="1.10.1740.10">
    <property type="match status" value="1"/>
</dbReference>
<dbReference type="KEGG" id="mtw:CQW49_19780"/>
<dbReference type="RefSeq" id="WP_003609575.1">
    <property type="nucleotide sequence ID" value="NZ_ADVE02000001.1"/>
</dbReference>
<keyword evidence="4" id="KW-0804">Transcription</keyword>
<dbReference type="EMBL" id="CP023737">
    <property type="protein sequence ID" value="ATQ69873.1"/>
    <property type="molecule type" value="Genomic_DNA"/>
</dbReference>
<dbReference type="SUPFAM" id="SSF88946">
    <property type="entry name" value="Sigma2 domain of RNA polymerase sigma factors"/>
    <property type="match status" value="1"/>
</dbReference>
<dbReference type="Proteomes" id="UP000230709">
    <property type="component" value="Chromosome"/>
</dbReference>
<dbReference type="InterPro" id="IPR036388">
    <property type="entry name" value="WH-like_DNA-bd_sf"/>
</dbReference>
<dbReference type="AlphaFoldDB" id="A0A2D2D4G4"/>
<dbReference type="InterPro" id="IPR013325">
    <property type="entry name" value="RNA_pol_sigma_r2"/>
</dbReference>
<gene>
    <name evidence="8" type="ORF">CQW49_19780</name>
</gene>
<dbReference type="Gene3D" id="1.10.10.10">
    <property type="entry name" value="Winged helix-like DNA-binding domain superfamily/Winged helix DNA-binding domain"/>
    <property type="match status" value="1"/>
</dbReference>